<reference evidence="7" key="1">
    <citation type="submission" date="2016-06" db="UniProtKB">
        <authorList>
            <consortium name="WormBaseParasite"/>
        </authorList>
    </citation>
    <scope>IDENTIFICATION</scope>
</reference>
<accession>A0A183IRM1</accession>
<evidence type="ECO:0000256" key="1">
    <source>
        <dbReference type="ARBA" id="ARBA00022679"/>
    </source>
</evidence>
<proteinExistence type="predicted"/>
<keyword evidence="1" id="KW-0808">Transferase</keyword>
<dbReference type="AlphaFoldDB" id="A0A183IRM1"/>
<keyword evidence="3" id="KW-0472">Membrane</keyword>
<keyword evidence="3" id="KW-0812">Transmembrane</keyword>
<dbReference type="Pfam" id="PF02709">
    <property type="entry name" value="Glyco_transf_7C"/>
    <property type="match status" value="1"/>
</dbReference>
<feature type="transmembrane region" description="Helical" evidence="3">
    <location>
        <begin position="73"/>
        <end position="95"/>
    </location>
</feature>
<dbReference type="Proteomes" id="UP000270296">
    <property type="component" value="Unassembled WGS sequence"/>
</dbReference>
<dbReference type="InterPro" id="IPR029044">
    <property type="entry name" value="Nucleotide-diphossugar_trans"/>
</dbReference>
<feature type="domain" description="Galactosyltransferase C-terminal" evidence="4">
    <location>
        <begin position="87"/>
        <end position="142"/>
    </location>
</feature>
<dbReference type="InterPro" id="IPR027791">
    <property type="entry name" value="Galactosyl_T_C"/>
</dbReference>
<evidence type="ECO:0000313" key="7">
    <source>
        <dbReference type="WBParaSite" id="SBAD_0000651101-mRNA-1"/>
    </source>
</evidence>
<dbReference type="EMBL" id="UZAM01009613">
    <property type="protein sequence ID" value="VDP09643.1"/>
    <property type="molecule type" value="Genomic_DNA"/>
</dbReference>
<keyword evidence="6" id="KW-1185">Reference proteome</keyword>
<dbReference type="SUPFAM" id="SSF53448">
    <property type="entry name" value="Nucleotide-diphospho-sugar transferases"/>
    <property type="match status" value="1"/>
</dbReference>
<evidence type="ECO:0000256" key="3">
    <source>
        <dbReference type="SAM" id="Phobius"/>
    </source>
</evidence>
<evidence type="ECO:0000259" key="4">
    <source>
        <dbReference type="Pfam" id="PF02709"/>
    </source>
</evidence>
<protein>
    <submittedName>
        <fullName evidence="7">Glyco_transf_7C domain-containing protein</fullName>
    </submittedName>
</protein>
<dbReference type="GO" id="GO:0005794">
    <property type="term" value="C:Golgi apparatus"/>
    <property type="evidence" value="ECO:0007669"/>
    <property type="project" value="TreeGrafter"/>
</dbReference>
<sequence>MHKCESFSVLRNSPADVIKEILLVDDFSDNGLGDSSVVVSPVIDVIDLDTFEYSPVSTALIGVTCPFRKADRFSFILIILILCRTPVIAGGLFAIDKNWFETLGKYDAEMELWGGENLEFSFRVWMCGGRLEIIPCSRVGHVFRNEFPYEFPGGTQKVFLRNTRRMAEVWLDEFKQFYFDAIPEAKHIEFGK</sequence>
<dbReference type="PANTHER" id="PTHR11675:SF128">
    <property type="entry name" value="POLYPEPTIDE N-ACETYLGALACTOSAMINYLTRANSFERASE 13-RELATED"/>
    <property type="match status" value="1"/>
</dbReference>
<dbReference type="GO" id="GO:0004653">
    <property type="term" value="F:polypeptide N-acetylgalactosaminyltransferase activity"/>
    <property type="evidence" value="ECO:0007669"/>
    <property type="project" value="TreeGrafter"/>
</dbReference>
<dbReference type="Gene3D" id="3.90.550.10">
    <property type="entry name" value="Spore Coat Polysaccharide Biosynthesis Protein SpsA, Chain A"/>
    <property type="match status" value="1"/>
</dbReference>
<dbReference type="PANTHER" id="PTHR11675">
    <property type="entry name" value="N-ACETYLGALACTOSAMINYLTRANSFERASE"/>
    <property type="match status" value="1"/>
</dbReference>
<dbReference type="GO" id="GO:0006493">
    <property type="term" value="P:protein O-linked glycosylation"/>
    <property type="evidence" value="ECO:0007669"/>
    <property type="project" value="TreeGrafter"/>
</dbReference>
<keyword evidence="3" id="KW-1133">Transmembrane helix</keyword>
<dbReference type="WBParaSite" id="SBAD_0000651101-mRNA-1">
    <property type="protein sequence ID" value="SBAD_0000651101-mRNA-1"/>
    <property type="gene ID" value="SBAD_0000651101"/>
</dbReference>
<gene>
    <name evidence="5" type="ORF">SBAD_LOCUS6268</name>
</gene>
<evidence type="ECO:0000313" key="6">
    <source>
        <dbReference type="Proteomes" id="UP000270296"/>
    </source>
</evidence>
<reference evidence="5 6" key="2">
    <citation type="submission" date="2018-11" db="EMBL/GenBank/DDBJ databases">
        <authorList>
            <consortium name="Pathogen Informatics"/>
        </authorList>
    </citation>
    <scope>NUCLEOTIDE SEQUENCE [LARGE SCALE GENOMIC DNA]</scope>
</reference>
<name>A0A183IRM1_9BILA</name>
<evidence type="ECO:0000313" key="5">
    <source>
        <dbReference type="EMBL" id="VDP09643.1"/>
    </source>
</evidence>
<organism evidence="7">
    <name type="scientific">Soboliphyme baturini</name>
    <dbReference type="NCBI Taxonomy" id="241478"/>
    <lineage>
        <taxon>Eukaryota</taxon>
        <taxon>Metazoa</taxon>
        <taxon>Ecdysozoa</taxon>
        <taxon>Nematoda</taxon>
        <taxon>Enoplea</taxon>
        <taxon>Dorylaimia</taxon>
        <taxon>Dioctophymatida</taxon>
        <taxon>Dioctophymatoidea</taxon>
        <taxon>Soboliphymatidae</taxon>
        <taxon>Soboliphyme</taxon>
    </lineage>
</organism>
<evidence type="ECO:0000256" key="2">
    <source>
        <dbReference type="ARBA" id="ARBA00023157"/>
    </source>
</evidence>
<dbReference type="OrthoDB" id="429263at2759"/>
<keyword evidence="2" id="KW-1015">Disulfide bond</keyword>